<dbReference type="Gene3D" id="2.160.20.70">
    <property type="match status" value="1"/>
</dbReference>
<dbReference type="InterPro" id="IPR039093">
    <property type="entry name" value="XRP2"/>
</dbReference>
<accession>A0AAD3HR90</accession>
<sequence length="287" mass="30779">MNAKDFIFHKRKGEALIKPPGSINGNGFVLDTLQDCEVYILDHSSQVQVDDCINCKIFIGPTDGSVFLRDCRDCELCVAARQLRTRDCHGLDMALYCATQPSIETSTRITFSCWRGAYPGLSEHFKRARLDPDRNTWMQVYDFNSKEDLGAVHYQLDESVRPWWIAPPPPASPSLPPPTHQQQQQQPHADGSTSTGSSNTAGVDGGGTSGGGSSGAAGEWAAAPPDCPVAAADGSLFGGGRREPPPPPKSPTGSPLPASLPPSPGRAAAYDEEVELEDEEEEGEEGD</sequence>
<dbReference type="EMBL" id="BMAR01000033">
    <property type="protein sequence ID" value="GFR49912.1"/>
    <property type="molecule type" value="Genomic_DNA"/>
</dbReference>
<keyword evidence="2" id="KW-0547">Nucleotide-binding</keyword>
<feature type="compositionally biased region" description="Pro residues" evidence="3">
    <location>
        <begin position="165"/>
        <end position="179"/>
    </location>
</feature>
<feature type="compositionally biased region" description="Acidic residues" evidence="3">
    <location>
        <begin position="270"/>
        <end position="287"/>
    </location>
</feature>
<dbReference type="Pfam" id="PF07986">
    <property type="entry name" value="TBCC"/>
    <property type="match status" value="1"/>
</dbReference>
<dbReference type="GO" id="GO:0005929">
    <property type="term" value="C:cilium"/>
    <property type="evidence" value="ECO:0007669"/>
    <property type="project" value="TreeGrafter"/>
</dbReference>
<feature type="region of interest" description="Disordered" evidence="3">
    <location>
        <begin position="164"/>
        <end position="287"/>
    </location>
</feature>
<feature type="domain" description="C-CAP/cofactor C-like" evidence="4">
    <location>
        <begin position="1"/>
        <end position="145"/>
    </location>
</feature>
<evidence type="ECO:0000313" key="6">
    <source>
        <dbReference type="Proteomes" id="UP001054857"/>
    </source>
</evidence>
<evidence type="ECO:0000256" key="3">
    <source>
        <dbReference type="SAM" id="MobiDB-lite"/>
    </source>
</evidence>
<comment type="similarity">
    <text evidence="1">Belongs to the TBCC family.</text>
</comment>
<dbReference type="SMART" id="SM00673">
    <property type="entry name" value="CARP"/>
    <property type="match status" value="2"/>
</dbReference>
<proteinExistence type="inferred from homology"/>
<protein>
    <recommendedName>
        <fullName evidence="4">C-CAP/cofactor C-like domain-containing protein</fullName>
    </recommendedName>
</protein>
<organism evidence="5 6">
    <name type="scientific">Astrephomene gubernaculifera</name>
    <dbReference type="NCBI Taxonomy" id="47775"/>
    <lineage>
        <taxon>Eukaryota</taxon>
        <taxon>Viridiplantae</taxon>
        <taxon>Chlorophyta</taxon>
        <taxon>core chlorophytes</taxon>
        <taxon>Chlorophyceae</taxon>
        <taxon>CS clade</taxon>
        <taxon>Chlamydomonadales</taxon>
        <taxon>Astrephomenaceae</taxon>
        <taxon>Astrephomene</taxon>
    </lineage>
</organism>
<dbReference type="PANTHER" id="PTHR15440:SF0">
    <property type="entry name" value="PROTEIN XRP2"/>
    <property type="match status" value="1"/>
</dbReference>
<keyword evidence="6" id="KW-1185">Reference proteome</keyword>
<comment type="caution">
    <text evidence="5">The sequence shown here is derived from an EMBL/GenBank/DDBJ whole genome shotgun (WGS) entry which is preliminary data.</text>
</comment>
<feature type="compositionally biased region" description="Low complexity" evidence="3">
    <location>
        <begin position="180"/>
        <end position="202"/>
    </location>
</feature>
<dbReference type="InterPro" id="IPR016098">
    <property type="entry name" value="CAP/MinC_C"/>
</dbReference>
<dbReference type="InterPro" id="IPR012945">
    <property type="entry name" value="Tubulin-bd_cofactor_C_dom"/>
</dbReference>
<feature type="non-terminal residue" evidence="5">
    <location>
        <position position="287"/>
    </location>
</feature>
<evidence type="ECO:0000313" key="5">
    <source>
        <dbReference type="EMBL" id="GFR49912.1"/>
    </source>
</evidence>
<dbReference type="GO" id="GO:0005096">
    <property type="term" value="F:GTPase activator activity"/>
    <property type="evidence" value="ECO:0007669"/>
    <property type="project" value="InterPro"/>
</dbReference>
<reference evidence="5 6" key="1">
    <citation type="journal article" date="2021" name="Sci. Rep.">
        <title>Genome sequencing of the multicellular alga Astrephomene provides insights into convergent evolution of germ-soma differentiation.</title>
        <authorList>
            <person name="Yamashita S."/>
            <person name="Yamamoto K."/>
            <person name="Matsuzaki R."/>
            <person name="Suzuki S."/>
            <person name="Yamaguchi H."/>
            <person name="Hirooka S."/>
            <person name="Minakuchi Y."/>
            <person name="Miyagishima S."/>
            <person name="Kawachi M."/>
            <person name="Toyoda A."/>
            <person name="Nozaki H."/>
        </authorList>
    </citation>
    <scope>NUCLEOTIDE SEQUENCE [LARGE SCALE GENOMIC DNA]</scope>
    <source>
        <strain evidence="5 6">NIES-4017</strain>
    </source>
</reference>
<dbReference type="Proteomes" id="UP001054857">
    <property type="component" value="Unassembled WGS sequence"/>
</dbReference>
<dbReference type="InterPro" id="IPR017901">
    <property type="entry name" value="C-CAP_CF_C-like"/>
</dbReference>
<name>A0AAD3HR90_9CHLO</name>
<feature type="compositionally biased region" description="Gly residues" evidence="3">
    <location>
        <begin position="203"/>
        <end position="215"/>
    </location>
</feature>
<dbReference type="PROSITE" id="PS51329">
    <property type="entry name" value="C_CAP_COFACTOR_C"/>
    <property type="match status" value="1"/>
</dbReference>
<evidence type="ECO:0000256" key="1">
    <source>
        <dbReference type="ARBA" id="ARBA00008848"/>
    </source>
</evidence>
<dbReference type="PANTHER" id="PTHR15440">
    <property type="entry name" value="XRP2 PROTEIN"/>
    <property type="match status" value="1"/>
</dbReference>
<dbReference type="GO" id="GO:0006892">
    <property type="term" value="P:post-Golgi vesicle-mediated transport"/>
    <property type="evidence" value="ECO:0007669"/>
    <property type="project" value="TreeGrafter"/>
</dbReference>
<dbReference type="AlphaFoldDB" id="A0AAD3HR90"/>
<evidence type="ECO:0000256" key="2">
    <source>
        <dbReference type="ARBA" id="ARBA00022741"/>
    </source>
</evidence>
<dbReference type="GO" id="GO:0000166">
    <property type="term" value="F:nucleotide binding"/>
    <property type="evidence" value="ECO:0007669"/>
    <property type="project" value="UniProtKB-KW"/>
</dbReference>
<feature type="compositionally biased region" description="Low complexity" evidence="3">
    <location>
        <begin position="216"/>
        <end position="233"/>
    </location>
</feature>
<dbReference type="InterPro" id="IPR006599">
    <property type="entry name" value="CARP_motif"/>
</dbReference>
<evidence type="ECO:0000259" key="4">
    <source>
        <dbReference type="PROSITE" id="PS51329"/>
    </source>
</evidence>
<gene>
    <name evidence="5" type="ORF">Agub_g12020</name>
</gene>
<dbReference type="GO" id="GO:1990075">
    <property type="term" value="C:periciliary membrane compartment"/>
    <property type="evidence" value="ECO:0007669"/>
    <property type="project" value="TreeGrafter"/>
</dbReference>